<evidence type="ECO:0000313" key="22">
    <source>
        <dbReference type="Proteomes" id="UP000035503"/>
    </source>
</evidence>
<organism evidence="21 22">
    <name type="scientific">Candidatus Liberibacter africanus PTSAPSY</name>
    <dbReference type="NCBI Taxonomy" id="1277257"/>
    <lineage>
        <taxon>Bacteria</taxon>
        <taxon>Pseudomonadati</taxon>
        <taxon>Pseudomonadota</taxon>
        <taxon>Alphaproteobacteria</taxon>
        <taxon>Hyphomicrobiales</taxon>
        <taxon>Rhizobiaceae</taxon>
        <taxon>Liberibacter</taxon>
    </lineage>
</organism>
<keyword evidence="22" id="KW-1185">Reference proteome</keyword>
<keyword evidence="14 17" id="KW-0234">DNA repair</keyword>
<dbReference type="SUPFAM" id="SSF56672">
    <property type="entry name" value="DNA/RNA polymerases"/>
    <property type="match status" value="1"/>
</dbReference>
<dbReference type="InterPro" id="IPR029060">
    <property type="entry name" value="PIN-like_dom_sf"/>
</dbReference>
<dbReference type="AlphaFoldDB" id="A0A0G3I1T9"/>
<evidence type="ECO:0000256" key="3">
    <source>
        <dbReference type="ARBA" id="ARBA00012417"/>
    </source>
</evidence>
<evidence type="ECO:0000256" key="7">
    <source>
        <dbReference type="ARBA" id="ARBA00022705"/>
    </source>
</evidence>
<dbReference type="NCBIfam" id="TIGR00593">
    <property type="entry name" value="pola"/>
    <property type="match status" value="1"/>
</dbReference>
<feature type="domain" description="3'-5' exonuclease" evidence="18">
    <location>
        <begin position="368"/>
        <end position="569"/>
    </location>
</feature>
<evidence type="ECO:0000256" key="2">
    <source>
        <dbReference type="ARBA" id="ARBA00011541"/>
    </source>
</evidence>
<dbReference type="InterPro" id="IPR043502">
    <property type="entry name" value="DNA/RNA_pol_sf"/>
</dbReference>
<accession>A0A0G3I1T9</accession>
<dbReference type="InterPro" id="IPR036279">
    <property type="entry name" value="5-3_exonuclease_C_sf"/>
</dbReference>
<evidence type="ECO:0000313" key="21">
    <source>
        <dbReference type="EMBL" id="AKK19846.1"/>
    </source>
</evidence>
<dbReference type="PRINTS" id="PR00868">
    <property type="entry name" value="DNAPOLI"/>
</dbReference>
<dbReference type="Pfam" id="PF01367">
    <property type="entry name" value="5_3_exonuc"/>
    <property type="match status" value="1"/>
</dbReference>
<evidence type="ECO:0000256" key="13">
    <source>
        <dbReference type="ARBA" id="ARBA00023125"/>
    </source>
</evidence>
<dbReference type="NCBIfam" id="NF004397">
    <property type="entry name" value="PRK05755.1"/>
    <property type="match status" value="1"/>
</dbReference>
<dbReference type="CDD" id="cd06139">
    <property type="entry name" value="DNA_polA_I_Ecoli_like_exo"/>
    <property type="match status" value="1"/>
</dbReference>
<dbReference type="InterPro" id="IPR036397">
    <property type="entry name" value="RNaseH_sf"/>
</dbReference>
<dbReference type="RefSeq" id="WP_047263918.1">
    <property type="nucleotide sequence ID" value="NZ_CP004021.1"/>
</dbReference>
<dbReference type="Pfam" id="PF00476">
    <property type="entry name" value="DNA_pol_A"/>
    <property type="match status" value="1"/>
</dbReference>
<dbReference type="GO" id="GO:0008409">
    <property type="term" value="F:5'-3' exonuclease activity"/>
    <property type="evidence" value="ECO:0007669"/>
    <property type="project" value="UniProtKB-UniRule"/>
</dbReference>
<dbReference type="InterPro" id="IPR001098">
    <property type="entry name" value="DNA-dir_DNA_pol_A_palm_dom"/>
</dbReference>
<evidence type="ECO:0000259" key="18">
    <source>
        <dbReference type="SMART" id="SM00474"/>
    </source>
</evidence>
<evidence type="ECO:0000256" key="11">
    <source>
        <dbReference type="ARBA" id="ARBA00022839"/>
    </source>
</evidence>
<dbReference type="Gene3D" id="3.30.70.370">
    <property type="match status" value="1"/>
</dbReference>
<dbReference type="SMART" id="SM00474">
    <property type="entry name" value="35EXOc"/>
    <property type="match status" value="1"/>
</dbReference>
<dbReference type="GO" id="GO:0006261">
    <property type="term" value="P:DNA-templated DNA replication"/>
    <property type="evidence" value="ECO:0007669"/>
    <property type="project" value="UniProtKB-UniRule"/>
</dbReference>
<dbReference type="InterPro" id="IPR002562">
    <property type="entry name" value="3'-5'_exonuclease_dom"/>
</dbReference>
<dbReference type="Proteomes" id="UP000035503">
    <property type="component" value="Chromosome"/>
</dbReference>
<comment type="catalytic activity">
    <reaction evidence="15 17">
        <text>DNA(n) + a 2'-deoxyribonucleoside 5'-triphosphate = DNA(n+1) + diphosphate</text>
        <dbReference type="Rhea" id="RHEA:22508"/>
        <dbReference type="Rhea" id="RHEA-COMP:17339"/>
        <dbReference type="Rhea" id="RHEA-COMP:17340"/>
        <dbReference type="ChEBI" id="CHEBI:33019"/>
        <dbReference type="ChEBI" id="CHEBI:61560"/>
        <dbReference type="ChEBI" id="CHEBI:173112"/>
        <dbReference type="EC" id="2.7.7.7"/>
    </reaction>
</comment>
<evidence type="ECO:0000256" key="4">
    <source>
        <dbReference type="ARBA" id="ARBA00020311"/>
    </source>
</evidence>
<protein>
    <recommendedName>
        <fullName evidence="4 16">DNA polymerase I</fullName>
        <ecNumber evidence="3 16">2.7.7.7</ecNumber>
    </recommendedName>
</protein>
<evidence type="ECO:0000259" key="20">
    <source>
        <dbReference type="SMART" id="SM00482"/>
    </source>
</evidence>
<dbReference type="InterPro" id="IPR018320">
    <property type="entry name" value="DNA_polymerase_1"/>
</dbReference>
<keyword evidence="10 17" id="KW-0378">Hydrolase</keyword>
<dbReference type="FunFam" id="1.10.150.20:FF:000003">
    <property type="entry name" value="DNA polymerase I"/>
    <property type="match status" value="1"/>
</dbReference>
<dbReference type="FunFam" id="1.20.1060.10:FF:000001">
    <property type="entry name" value="DNA polymerase I"/>
    <property type="match status" value="1"/>
</dbReference>
<dbReference type="InterPro" id="IPR020045">
    <property type="entry name" value="DNA_polI_H3TH"/>
</dbReference>
<evidence type="ECO:0000256" key="17">
    <source>
        <dbReference type="RuleBase" id="RU004460"/>
    </source>
</evidence>
<keyword evidence="9 17" id="KW-0227">DNA damage</keyword>
<keyword evidence="11 17" id="KW-0269">Exonuclease</keyword>
<dbReference type="GO" id="GO:0003677">
    <property type="term" value="F:DNA binding"/>
    <property type="evidence" value="ECO:0007669"/>
    <property type="project" value="UniProtKB-UniRule"/>
</dbReference>
<dbReference type="GO" id="GO:0003887">
    <property type="term" value="F:DNA-directed DNA polymerase activity"/>
    <property type="evidence" value="ECO:0007669"/>
    <property type="project" value="UniProtKB-UniRule"/>
</dbReference>
<dbReference type="SUPFAM" id="SSF53098">
    <property type="entry name" value="Ribonuclease H-like"/>
    <property type="match status" value="1"/>
</dbReference>
<dbReference type="Gene3D" id="1.10.150.20">
    <property type="entry name" value="5' to 3' exonuclease, C-terminal subdomain"/>
    <property type="match status" value="2"/>
</dbReference>
<feature type="domain" description="5'-3' exonuclease" evidence="19">
    <location>
        <begin position="2"/>
        <end position="265"/>
    </location>
</feature>
<keyword evidence="6 17" id="KW-0548">Nucleotidyltransferase</keyword>
<comment type="function">
    <text evidence="17">In addition to polymerase activity, this DNA polymerase exhibits 3'-5' and 5'-3' exonuclease activity.</text>
</comment>
<evidence type="ECO:0000256" key="5">
    <source>
        <dbReference type="ARBA" id="ARBA00022679"/>
    </source>
</evidence>
<evidence type="ECO:0000256" key="9">
    <source>
        <dbReference type="ARBA" id="ARBA00022763"/>
    </source>
</evidence>
<reference evidence="21 22" key="1">
    <citation type="journal article" date="2015" name="Genome Announc.">
        <title>Complete Genome Sequence of 'Candidatus Liberibacter africanus,' a Bacterium Associated with Citrus Huanglongbing.</title>
        <authorList>
            <person name="Lin H."/>
            <person name="Pietersen G."/>
            <person name="Han C."/>
            <person name="Read D.A."/>
            <person name="Lou B."/>
            <person name="Gupta G."/>
            <person name="Civerolo E.L."/>
        </authorList>
    </citation>
    <scope>NUCLEOTIDE SEQUENCE [LARGE SCALE GENOMIC DNA]</scope>
    <source>
        <strain evidence="21 22">PTSAPSY</strain>
    </source>
</reference>
<dbReference type="Gene3D" id="1.20.1060.10">
    <property type="entry name" value="Taq DNA Polymerase, Chain T, domain 4"/>
    <property type="match status" value="1"/>
</dbReference>
<dbReference type="Gene3D" id="3.40.50.1010">
    <property type="entry name" value="5'-nuclease"/>
    <property type="match status" value="1"/>
</dbReference>
<sequence>MKKESHLFLVDGSSFIYRAFYATPPLSRKRDGLPVNAIAGFCNMLWKLLQSFRKENTASHFAVIFDHPAITFRNELYSDYKANRPETPETLLPQLPLVRLATQAFGIPSIEIKGFEADDIIATYTHIAEKQGFFVTIVATDKDLTQLISPTTCLYDTLKEEKIDVKHVIKKWGVAPEQMICLQALTGDSTDNIPGIPGIGYKTAASLLQEYGNLENILINASKIKQNKRRENIIEYADTALLSRKLVTLRTDVPVTMSLKNLILQDCNAPQLIAFLKALEFTTLTKRVATFFDCDANNIEPSILDIDTHEGQKSTSEADKNINVNIEKNQLKSDVNQPKKMVSEHTPQKLFLERLQLLTQYPIKNDFYTKISNIQDLKKLVQILEIAGCASFKIITDTVNALHSKPIAFAFSILHQKDSTPFEIETIFVDLSFPISQNIAQSTPTEQNISITEILSHLKNFFENEHFLKIGHNIKYDKLVLHRYGINIQGFDDIMLMSYILDSGRSSHDMVNIAKKWLSYTLVPRKEILQSGKSFISTDYMSDPQIQKYVIESSSIILQLWLLLRPKLIVEKLIHVYERLDKPMIDVVSKMETTGIQIDPELLAKISDEISKNLLSLEEKIYNLAGEKFNIGSPKQLGNILFTKLKFPSKTKTKTGQWKTTAQDLEQVNCGQNTIIEHILEWRQLAKIKSTYSDSLPNHIDKKTQRVHTFYSLASTMTGRLASLEPNLQNIPIKTDLGKKIRKAFIAPRNKKIISADYSQIELRILAHIAQITPLYQCFQDSLDIHKIVAAEIFGVEIEQVSSQMRRQAKTINFSIIYGISPFRLANQLKITRSEAANYIKRYFNRFPGIHEYIEKTKNFVRENGYVETIFGRRIHYEEINSHKSSIRNINERAAINAPIQGSAADITRRAMILVQKSIEHHKLSTKMLLQIHDELVFEVPEEEITIASQIIVCSMEKACLPKIDLRVPLKVNINVSDNWQGED</sequence>
<dbReference type="CDD" id="cd08637">
    <property type="entry name" value="DNA_pol_A_pol_I_C"/>
    <property type="match status" value="1"/>
</dbReference>
<dbReference type="OrthoDB" id="9806424at2"/>
<dbReference type="Gene3D" id="3.30.420.10">
    <property type="entry name" value="Ribonuclease H-like superfamily/Ribonuclease H"/>
    <property type="match status" value="1"/>
</dbReference>
<evidence type="ECO:0000256" key="1">
    <source>
        <dbReference type="ARBA" id="ARBA00007705"/>
    </source>
</evidence>
<dbReference type="GO" id="GO:0008408">
    <property type="term" value="F:3'-5' exonuclease activity"/>
    <property type="evidence" value="ECO:0007669"/>
    <property type="project" value="UniProtKB-UniRule"/>
</dbReference>
<evidence type="ECO:0000256" key="15">
    <source>
        <dbReference type="ARBA" id="ARBA00049244"/>
    </source>
</evidence>
<dbReference type="KEGG" id="lau:G293_01050"/>
<evidence type="ECO:0000256" key="14">
    <source>
        <dbReference type="ARBA" id="ARBA00023204"/>
    </source>
</evidence>
<dbReference type="PATRIC" id="fig|1277257.4.peg.230"/>
<evidence type="ECO:0000256" key="6">
    <source>
        <dbReference type="ARBA" id="ARBA00022695"/>
    </source>
</evidence>
<keyword evidence="13 17" id="KW-0238">DNA-binding</keyword>
<keyword evidence="12 17" id="KW-0239">DNA-directed DNA polymerase</keyword>
<dbReference type="InterPro" id="IPR002421">
    <property type="entry name" value="5-3_exonuclease"/>
</dbReference>
<dbReference type="InterPro" id="IPR020046">
    <property type="entry name" value="5-3_exonucl_a-hlix_arch_N"/>
</dbReference>
<dbReference type="EC" id="2.7.7.7" evidence="3 16"/>
<proteinExistence type="inferred from homology"/>
<evidence type="ECO:0000256" key="8">
    <source>
        <dbReference type="ARBA" id="ARBA00022722"/>
    </source>
</evidence>
<dbReference type="GO" id="GO:0006302">
    <property type="term" value="P:double-strand break repair"/>
    <property type="evidence" value="ECO:0007669"/>
    <property type="project" value="TreeGrafter"/>
</dbReference>
<dbReference type="SUPFAM" id="SSF88723">
    <property type="entry name" value="PIN domain-like"/>
    <property type="match status" value="1"/>
</dbReference>
<dbReference type="SUPFAM" id="SSF47807">
    <property type="entry name" value="5' to 3' exonuclease, C-terminal subdomain"/>
    <property type="match status" value="1"/>
</dbReference>
<dbReference type="InterPro" id="IPR012337">
    <property type="entry name" value="RNaseH-like_sf"/>
</dbReference>
<feature type="domain" description="DNA-directed DNA polymerase family A palm" evidence="20">
    <location>
        <begin position="738"/>
        <end position="944"/>
    </location>
</feature>
<dbReference type="SMART" id="SM00279">
    <property type="entry name" value="HhH2"/>
    <property type="match status" value="1"/>
</dbReference>
<dbReference type="SMART" id="SM00475">
    <property type="entry name" value="53EXOc"/>
    <property type="match status" value="1"/>
</dbReference>
<evidence type="ECO:0000256" key="16">
    <source>
        <dbReference type="NCBIfam" id="TIGR00593"/>
    </source>
</evidence>
<comment type="similarity">
    <text evidence="1 17">Belongs to the DNA polymerase type-A family.</text>
</comment>
<dbReference type="Pfam" id="PF01612">
    <property type="entry name" value="DNA_pol_A_exo1"/>
    <property type="match status" value="1"/>
</dbReference>
<dbReference type="SMART" id="SM00482">
    <property type="entry name" value="POLAc"/>
    <property type="match status" value="1"/>
</dbReference>
<dbReference type="InterPro" id="IPR002298">
    <property type="entry name" value="DNA_polymerase_A"/>
</dbReference>
<keyword evidence="5 17" id="KW-0808">Transferase</keyword>
<dbReference type="EMBL" id="CP004021">
    <property type="protein sequence ID" value="AKK19846.1"/>
    <property type="molecule type" value="Genomic_DNA"/>
</dbReference>
<gene>
    <name evidence="17" type="primary">polA</name>
    <name evidence="21" type="ORF">G293_01050</name>
</gene>
<dbReference type="PANTHER" id="PTHR10133">
    <property type="entry name" value="DNA POLYMERASE I"/>
    <property type="match status" value="1"/>
</dbReference>
<comment type="subunit">
    <text evidence="2">Single-chain monomer with multiple functions.</text>
</comment>
<dbReference type="PANTHER" id="PTHR10133:SF27">
    <property type="entry name" value="DNA POLYMERASE NU"/>
    <property type="match status" value="1"/>
</dbReference>
<dbReference type="FunFam" id="1.10.150.20:FF:000002">
    <property type="entry name" value="DNA polymerase I"/>
    <property type="match status" value="1"/>
</dbReference>
<dbReference type="STRING" id="1277257.G293_01050"/>
<dbReference type="InterPro" id="IPR008918">
    <property type="entry name" value="HhH2"/>
</dbReference>
<evidence type="ECO:0000259" key="19">
    <source>
        <dbReference type="SMART" id="SM00475"/>
    </source>
</evidence>
<evidence type="ECO:0000256" key="10">
    <source>
        <dbReference type="ARBA" id="ARBA00022801"/>
    </source>
</evidence>
<name>A0A0G3I1T9_LIBAF</name>
<dbReference type="Pfam" id="PF02739">
    <property type="entry name" value="5_3_exonuc_N"/>
    <property type="match status" value="1"/>
</dbReference>
<evidence type="ECO:0000256" key="12">
    <source>
        <dbReference type="ARBA" id="ARBA00022932"/>
    </source>
</evidence>
<dbReference type="CDD" id="cd09898">
    <property type="entry name" value="H3TH_53EXO"/>
    <property type="match status" value="1"/>
</dbReference>
<dbReference type="CDD" id="cd09859">
    <property type="entry name" value="PIN_53EXO"/>
    <property type="match status" value="1"/>
</dbReference>
<keyword evidence="7 17" id="KW-0235">DNA replication</keyword>
<keyword evidence="8" id="KW-0540">Nuclease</keyword>